<comment type="caution">
    <text evidence="2">The sequence shown here is derived from an EMBL/GenBank/DDBJ whole genome shotgun (WGS) entry which is preliminary data.</text>
</comment>
<gene>
    <name evidence="2" type="ORF">GE061_018926</name>
</gene>
<proteinExistence type="predicted"/>
<evidence type="ECO:0000313" key="2">
    <source>
        <dbReference type="EMBL" id="KAF6204764.1"/>
    </source>
</evidence>
<protein>
    <submittedName>
        <fullName evidence="2">Uncharacterized protein</fullName>
    </submittedName>
</protein>
<sequence>MAGNKGLPGAVEGDGKKACRTGKLLETMDGRVGPWARALVSSPGVMPAESSIRKSSSESPGNRGENCFVFVEVNMKQESEEDGINIVTTKKRKSTGRMRDVAQSYFKKLKIKK</sequence>
<dbReference type="EMBL" id="WIXP02000009">
    <property type="protein sequence ID" value="KAF6204764.1"/>
    <property type="molecule type" value="Genomic_DNA"/>
</dbReference>
<evidence type="ECO:0000256" key="1">
    <source>
        <dbReference type="SAM" id="MobiDB-lite"/>
    </source>
</evidence>
<name>A0A8S9X8F0_APOLU</name>
<dbReference type="Proteomes" id="UP000466442">
    <property type="component" value="Linkage Group LG9"/>
</dbReference>
<evidence type="ECO:0000313" key="3">
    <source>
        <dbReference type="Proteomes" id="UP000466442"/>
    </source>
</evidence>
<dbReference type="AlphaFoldDB" id="A0A8S9X8F0"/>
<keyword evidence="3" id="KW-1185">Reference proteome</keyword>
<feature type="region of interest" description="Disordered" evidence="1">
    <location>
        <begin position="43"/>
        <end position="63"/>
    </location>
</feature>
<reference evidence="2" key="1">
    <citation type="journal article" date="2021" name="Mol. Ecol. Resour.">
        <title>Apolygus lucorum genome provides insights into omnivorousness and mesophyll feeding.</title>
        <authorList>
            <person name="Liu Y."/>
            <person name="Liu H."/>
            <person name="Wang H."/>
            <person name="Huang T."/>
            <person name="Liu B."/>
            <person name="Yang B."/>
            <person name="Yin L."/>
            <person name="Li B."/>
            <person name="Zhang Y."/>
            <person name="Zhang S."/>
            <person name="Jiang F."/>
            <person name="Zhang X."/>
            <person name="Ren Y."/>
            <person name="Wang B."/>
            <person name="Wang S."/>
            <person name="Lu Y."/>
            <person name="Wu K."/>
            <person name="Fan W."/>
            <person name="Wang G."/>
        </authorList>
    </citation>
    <scope>NUCLEOTIDE SEQUENCE</scope>
    <source>
        <strain evidence="2">12Hb</strain>
    </source>
</reference>
<organism evidence="2 3">
    <name type="scientific">Apolygus lucorum</name>
    <name type="common">Small green plant bug</name>
    <name type="synonym">Lygocoris lucorum</name>
    <dbReference type="NCBI Taxonomy" id="248454"/>
    <lineage>
        <taxon>Eukaryota</taxon>
        <taxon>Metazoa</taxon>
        <taxon>Ecdysozoa</taxon>
        <taxon>Arthropoda</taxon>
        <taxon>Hexapoda</taxon>
        <taxon>Insecta</taxon>
        <taxon>Pterygota</taxon>
        <taxon>Neoptera</taxon>
        <taxon>Paraneoptera</taxon>
        <taxon>Hemiptera</taxon>
        <taxon>Heteroptera</taxon>
        <taxon>Panheteroptera</taxon>
        <taxon>Cimicomorpha</taxon>
        <taxon>Miridae</taxon>
        <taxon>Mirini</taxon>
        <taxon>Apolygus</taxon>
    </lineage>
</organism>
<accession>A0A8S9X8F0</accession>